<dbReference type="PANTHER" id="PTHR11099:SF0">
    <property type="entry name" value="VACUOLAR PROTEIN SORTING-ASSOCIATED PROTEIN 35"/>
    <property type="match status" value="1"/>
</dbReference>
<dbReference type="GO" id="GO:0005770">
    <property type="term" value="C:late endosome"/>
    <property type="evidence" value="ECO:0007669"/>
    <property type="project" value="TreeGrafter"/>
</dbReference>
<dbReference type="GO" id="GO:0042147">
    <property type="term" value="P:retrograde transport, endosome to Golgi"/>
    <property type="evidence" value="ECO:0007669"/>
    <property type="project" value="InterPro"/>
</dbReference>
<evidence type="ECO:0000256" key="4">
    <source>
        <dbReference type="ARBA" id="ARBA00006536"/>
    </source>
</evidence>
<keyword evidence="5 10" id="KW-0813">Transport</keyword>
<dbReference type="FunFam" id="1.25.40.660:FF:000003">
    <property type="entry name" value="Vacuolar protein sorting-associated protein 35"/>
    <property type="match status" value="1"/>
</dbReference>
<name>A0A8B7P3A0_HYAAZ</name>
<evidence type="ECO:0000256" key="5">
    <source>
        <dbReference type="ARBA" id="ARBA00022448"/>
    </source>
</evidence>
<evidence type="ECO:0000313" key="11">
    <source>
        <dbReference type="Proteomes" id="UP000694843"/>
    </source>
</evidence>
<evidence type="ECO:0000256" key="7">
    <source>
        <dbReference type="ARBA" id="ARBA00022927"/>
    </source>
</evidence>
<keyword evidence="8" id="KW-0333">Golgi apparatus</keyword>
<comment type="similarity">
    <text evidence="4 10">Belongs to the VPS35 family.</text>
</comment>
<keyword evidence="9" id="KW-0472">Membrane</keyword>
<keyword evidence="6" id="KW-0963">Cytoplasm</keyword>
<evidence type="ECO:0000256" key="10">
    <source>
        <dbReference type="PIRNR" id="PIRNR009375"/>
    </source>
</evidence>
<dbReference type="Proteomes" id="UP000694843">
    <property type="component" value="Unplaced"/>
</dbReference>
<dbReference type="PIRSF" id="PIRSF009375">
    <property type="entry name" value="Retromer_Vps35"/>
    <property type="match status" value="1"/>
</dbReference>
<dbReference type="GeneID" id="108676855"/>
<evidence type="ECO:0000256" key="2">
    <source>
        <dbReference type="ARBA" id="ARBA00004394"/>
    </source>
</evidence>
<sequence length="795" mass="90273">MVSPNEEPEKLLDEAMAVVRSQSFQMKRCLDNGRLMDGLKHASNMLGELRTSLLSPKMYYELYMLISDELRHLETHLLEEFQTGHKVADLYELVQYAGNIVPRLYLLITVGLVYIKSNENCKRNILKDLVEMCRGVQHPLRGLFLRNYLLQCTRHILPDVEDPPPSNNPNDNEQGSISDSLEFILLNFAEMNKLWVRMQHQGHSREKEKREKERQELRILVGTNLVRLSQLEMVDVERYKKMVLPGLLEQAVSCRDALSQEYLMECIIQVFPDEFHLQTLGPFLQACAELHEDVNVKSIISSLIDRLAAFGNKEDSDGIPSEIKLFEIFSQHISTVIKSRPDMPLEDMVSLQVSLVNLAQQCYSNRLDLVDTVLANTLHILADNLKITKIHSGSPLGKELARLLRLPTGNYNDLLVILQLQHFLPLLQLLDYQGRSTMGTFLLNNVLENGTRIPTPEQVDGVLGLCASLVRDADDQPLSQPDPDDLAEEQLLLARLLHQFEGATNDLQYLILQVARKHLETGGPKRVIHTLPTLVFLAYKLAHAYFNNKDQDEKWGKKVHKIFQFCHATIAALVKAEYSELPLRLYLQGALAADVITFPGHDTVAYEFMSQAFSLYEDEISDSKAQLSALTLIVATVQQTRNFTEENHQPLRTNCALAASKLLKKPDQARAVTTCAHLFWSATINGQELRDEKRVVECLKKAVRISQQCMDASVQLHLFVQLLNHYTYFYEKQTPGVTISMINQLISKVKEDLTQLESGEDLDQVTSHLNTTLAHLALRKEQPLPDGPSYEGLVL</sequence>
<reference evidence="12" key="1">
    <citation type="submission" date="2025-08" db="UniProtKB">
        <authorList>
            <consortium name="RefSeq"/>
        </authorList>
    </citation>
    <scope>IDENTIFICATION</scope>
    <source>
        <tissue evidence="12">Whole organism</tissue>
    </source>
</reference>
<dbReference type="Gene3D" id="1.25.40.660">
    <property type="entry name" value="Vacuolar protein sorting-associated protein 35, helical subcomplex Vps35-C"/>
    <property type="match status" value="1"/>
</dbReference>
<dbReference type="InterPro" id="IPR042491">
    <property type="entry name" value="Vps35_C"/>
</dbReference>
<dbReference type="AlphaFoldDB" id="A0A8B7P3A0"/>
<comment type="subcellular location">
    <subcellularLocation>
        <location evidence="3">Cytoplasm</location>
    </subcellularLocation>
    <subcellularLocation>
        <location evidence="2">Golgi apparatus membrane</location>
    </subcellularLocation>
    <subcellularLocation>
        <location evidence="1">Membrane</location>
        <topology evidence="1">Peripheral membrane protein</topology>
    </subcellularLocation>
</comment>
<evidence type="ECO:0000256" key="1">
    <source>
        <dbReference type="ARBA" id="ARBA00004170"/>
    </source>
</evidence>
<dbReference type="GO" id="GO:0000139">
    <property type="term" value="C:Golgi membrane"/>
    <property type="evidence" value="ECO:0007669"/>
    <property type="project" value="UniProtKB-SubCell"/>
</dbReference>
<dbReference type="GO" id="GO:0005829">
    <property type="term" value="C:cytosol"/>
    <property type="evidence" value="ECO:0007669"/>
    <property type="project" value="GOC"/>
</dbReference>
<protein>
    <recommendedName>
        <fullName evidence="10">Vacuolar protein sorting-associated protein 35</fullName>
    </recommendedName>
</protein>
<dbReference type="PANTHER" id="PTHR11099">
    <property type="entry name" value="VACUOLAR SORTING PROTEIN 35"/>
    <property type="match status" value="1"/>
</dbReference>
<dbReference type="Pfam" id="PF03635">
    <property type="entry name" value="Vps35"/>
    <property type="match status" value="1"/>
</dbReference>
<dbReference type="OMA" id="YIRSREY"/>
<evidence type="ECO:0000256" key="9">
    <source>
        <dbReference type="ARBA" id="ARBA00023136"/>
    </source>
</evidence>
<dbReference type="KEGG" id="hazt:108676855"/>
<dbReference type="GO" id="GO:0006886">
    <property type="term" value="P:intracellular protein transport"/>
    <property type="evidence" value="ECO:0007669"/>
    <property type="project" value="TreeGrafter"/>
</dbReference>
<evidence type="ECO:0000313" key="12">
    <source>
        <dbReference type="RefSeq" id="XP_018020497.1"/>
    </source>
</evidence>
<dbReference type="OrthoDB" id="10258141at2759"/>
<proteinExistence type="inferred from homology"/>
<dbReference type="InterPro" id="IPR005378">
    <property type="entry name" value="Vps35"/>
</dbReference>
<evidence type="ECO:0000256" key="3">
    <source>
        <dbReference type="ARBA" id="ARBA00004496"/>
    </source>
</evidence>
<dbReference type="CTD" id="55737"/>
<accession>A0A8B7P3A0</accession>
<evidence type="ECO:0000256" key="6">
    <source>
        <dbReference type="ARBA" id="ARBA00022490"/>
    </source>
</evidence>
<dbReference type="GO" id="GO:0030906">
    <property type="term" value="C:retromer, cargo-selective complex"/>
    <property type="evidence" value="ECO:0007669"/>
    <property type="project" value="InterPro"/>
</dbReference>
<comment type="function">
    <text evidence="10">Plays a role in vesicular protein sorting.</text>
</comment>
<evidence type="ECO:0000256" key="8">
    <source>
        <dbReference type="ARBA" id="ARBA00023034"/>
    </source>
</evidence>
<dbReference type="RefSeq" id="XP_018020497.1">
    <property type="nucleotide sequence ID" value="XM_018165008.2"/>
</dbReference>
<keyword evidence="7 10" id="KW-0653">Protein transport</keyword>
<gene>
    <name evidence="12" type="primary">LOC108676855</name>
</gene>
<keyword evidence="11" id="KW-1185">Reference proteome</keyword>
<organism evidence="11 12">
    <name type="scientific">Hyalella azteca</name>
    <name type="common">Amphipod</name>
    <dbReference type="NCBI Taxonomy" id="294128"/>
    <lineage>
        <taxon>Eukaryota</taxon>
        <taxon>Metazoa</taxon>
        <taxon>Ecdysozoa</taxon>
        <taxon>Arthropoda</taxon>
        <taxon>Crustacea</taxon>
        <taxon>Multicrustacea</taxon>
        <taxon>Malacostraca</taxon>
        <taxon>Eumalacostraca</taxon>
        <taxon>Peracarida</taxon>
        <taxon>Amphipoda</taxon>
        <taxon>Senticaudata</taxon>
        <taxon>Talitrida</taxon>
        <taxon>Talitroidea</taxon>
        <taxon>Hyalellidae</taxon>
        <taxon>Hyalella</taxon>
    </lineage>
</organism>